<dbReference type="SUPFAM" id="SSF46689">
    <property type="entry name" value="Homeodomain-like"/>
    <property type="match status" value="1"/>
</dbReference>
<keyword evidence="2 3" id="KW-0371">Homeobox</keyword>
<sequence>MGGEGHALCQPCVPRRAPRARAPPQCSVCHPLCHPLCHPVCHPLCHSVCHPVCRPGRNMTDPRVCAGQRKPSLSFSIEEILKKPSASSVLSSETRLRPPSLKAGSGVAFDSSSQRQSDCGLPSVRMLLPTTCAAPMAKARRVQAAHCRRPTANPVSLLGQDTGRECLEGKRKHEEEEDQLCGFPVDHPLHAERKGKRRIRTTFTAEQLQELEKIFQVTHYPDVHIRNQLAAKINLPEARVQILEGVLQRLNIGWSAPFALYHLIWFQNQRAKWRKHEKFGNFGGLQHMTEVDFAPKSDITAPILMPRKLSASFPAMGYYSPLQGQLTTARLPSTLSFAPHHVELLPFPKPHLLFHVLPPYGSLLPHKLERSSICASSS</sequence>
<name>A0A8C0UB54_CYACU</name>
<organism evidence="6 7">
    <name type="scientific">Cyanistes caeruleus</name>
    <name type="common">Eurasian blue tit</name>
    <name type="synonym">Parus caeruleus</name>
    <dbReference type="NCBI Taxonomy" id="156563"/>
    <lineage>
        <taxon>Eukaryota</taxon>
        <taxon>Metazoa</taxon>
        <taxon>Chordata</taxon>
        <taxon>Craniata</taxon>
        <taxon>Vertebrata</taxon>
        <taxon>Euteleostomi</taxon>
        <taxon>Archelosauria</taxon>
        <taxon>Archosauria</taxon>
        <taxon>Dinosauria</taxon>
        <taxon>Saurischia</taxon>
        <taxon>Theropoda</taxon>
        <taxon>Coelurosauria</taxon>
        <taxon>Aves</taxon>
        <taxon>Neognathae</taxon>
        <taxon>Neoaves</taxon>
        <taxon>Telluraves</taxon>
        <taxon>Australaves</taxon>
        <taxon>Passeriformes</taxon>
        <taxon>Paridae</taxon>
        <taxon>Cyanistes</taxon>
    </lineage>
</organism>
<dbReference type="InterPro" id="IPR001356">
    <property type="entry name" value="HD"/>
</dbReference>
<evidence type="ECO:0000313" key="6">
    <source>
        <dbReference type="Ensembl" id="ENSCCEP00000006128.1"/>
    </source>
</evidence>
<reference evidence="6" key="1">
    <citation type="submission" date="2025-08" db="UniProtKB">
        <authorList>
            <consortium name="Ensembl"/>
        </authorList>
    </citation>
    <scope>IDENTIFICATION</scope>
</reference>
<dbReference type="Gene3D" id="1.10.10.60">
    <property type="entry name" value="Homeodomain-like"/>
    <property type="match status" value="1"/>
</dbReference>
<evidence type="ECO:0000259" key="5">
    <source>
        <dbReference type="PROSITE" id="PS50071"/>
    </source>
</evidence>
<gene>
    <name evidence="6" type="primary">ISX</name>
</gene>
<feature type="domain" description="Homeobox" evidence="5">
    <location>
        <begin position="194"/>
        <end position="276"/>
    </location>
</feature>
<dbReference type="InterPro" id="IPR009057">
    <property type="entry name" value="Homeodomain-like_sf"/>
</dbReference>
<proteinExistence type="predicted"/>
<evidence type="ECO:0000256" key="2">
    <source>
        <dbReference type="PROSITE-ProRule" id="PRU00108"/>
    </source>
</evidence>
<dbReference type="GeneID" id="111935699"/>
<reference evidence="6" key="2">
    <citation type="submission" date="2025-09" db="UniProtKB">
        <authorList>
            <consortium name="Ensembl"/>
        </authorList>
    </citation>
    <scope>IDENTIFICATION</scope>
</reference>
<dbReference type="SMART" id="SM00389">
    <property type="entry name" value="HOX"/>
    <property type="match status" value="1"/>
</dbReference>
<keyword evidence="7" id="KW-1185">Reference proteome</keyword>
<comment type="subcellular location">
    <subcellularLocation>
        <location evidence="1 2 3">Nucleus</location>
    </subcellularLocation>
</comment>
<evidence type="ECO:0000256" key="1">
    <source>
        <dbReference type="ARBA" id="ARBA00004123"/>
    </source>
</evidence>
<dbReference type="InterPro" id="IPR050649">
    <property type="entry name" value="Paired_Homeobox_TFs"/>
</dbReference>
<dbReference type="PANTHER" id="PTHR24329">
    <property type="entry name" value="HOMEOBOX PROTEIN ARISTALESS"/>
    <property type="match status" value="1"/>
</dbReference>
<keyword evidence="2 3" id="KW-0539">Nucleus</keyword>
<dbReference type="Pfam" id="PF00046">
    <property type="entry name" value="Homeodomain"/>
    <property type="match status" value="1"/>
</dbReference>
<dbReference type="GO" id="GO:0000977">
    <property type="term" value="F:RNA polymerase II transcription regulatory region sequence-specific DNA binding"/>
    <property type="evidence" value="ECO:0007669"/>
    <property type="project" value="TreeGrafter"/>
</dbReference>
<dbReference type="Proteomes" id="UP000694410">
    <property type="component" value="Unplaced"/>
</dbReference>
<dbReference type="PANTHER" id="PTHR24329:SF362">
    <property type="entry name" value="INTESTINE-SPECIFIC HOMEOBOX"/>
    <property type="match status" value="1"/>
</dbReference>
<feature type="DNA-binding region" description="Homeobox" evidence="2">
    <location>
        <begin position="196"/>
        <end position="277"/>
    </location>
</feature>
<keyword evidence="2 3" id="KW-0238">DNA-binding</keyword>
<protein>
    <submittedName>
        <fullName evidence="6">Intestine specific homeobox</fullName>
    </submittedName>
</protein>
<dbReference type="Ensembl" id="ENSCCET00000009971.1">
    <property type="protein sequence ID" value="ENSCCEP00000006128.1"/>
    <property type="gene ID" value="ENSCCEG00000006613.1"/>
</dbReference>
<dbReference type="GO" id="GO:0005634">
    <property type="term" value="C:nucleus"/>
    <property type="evidence" value="ECO:0007669"/>
    <property type="project" value="UniProtKB-SubCell"/>
</dbReference>
<dbReference type="GO" id="GO:0000981">
    <property type="term" value="F:DNA-binding transcription factor activity, RNA polymerase II-specific"/>
    <property type="evidence" value="ECO:0007669"/>
    <property type="project" value="TreeGrafter"/>
</dbReference>
<dbReference type="CTD" id="91464"/>
<dbReference type="AlphaFoldDB" id="A0A8C0UB54"/>
<accession>A0A8C0UB54</accession>
<feature type="region of interest" description="Disordered" evidence="4">
    <location>
        <begin position="86"/>
        <end position="115"/>
    </location>
</feature>
<dbReference type="KEGG" id="ccae:111935699"/>
<dbReference type="CDD" id="cd00086">
    <property type="entry name" value="homeodomain"/>
    <property type="match status" value="1"/>
</dbReference>
<evidence type="ECO:0000256" key="3">
    <source>
        <dbReference type="RuleBase" id="RU000682"/>
    </source>
</evidence>
<dbReference type="PROSITE" id="PS50071">
    <property type="entry name" value="HOMEOBOX_2"/>
    <property type="match status" value="1"/>
</dbReference>
<dbReference type="RefSeq" id="XP_023791964.1">
    <property type="nucleotide sequence ID" value="XM_023936196.1"/>
</dbReference>
<evidence type="ECO:0000313" key="7">
    <source>
        <dbReference type="Proteomes" id="UP000694410"/>
    </source>
</evidence>
<dbReference type="OrthoDB" id="6159439at2759"/>
<evidence type="ECO:0000256" key="4">
    <source>
        <dbReference type="SAM" id="MobiDB-lite"/>
    </source>
</evidence>